<organism evidence="2 3">
    <name type="scientific">Candidatus Nomurabacteria bacterium GW2011_GWB1_37_5</name>
    <dbReference type="NCBI Taxonomy" id="1618742"/>
    <lineage>
        <taxon>Bacteria</taxon>
        <taxon>Candidatus Nomuraibacteriota</taxon>
    </lineage>
</organism>
<gene>
    <name evidence="2" type="ORF">US50_C0004G0015</name>
</gene>
<comment type="caution">
    <text evidence="2">The sequence shown here is derived from an EMBL/GenBank/DDBJ whole genome shotgun (WGS) entry which is preliminary data.</text>
</comment>
<dbReference type="PANTHER" id="PTHR34293:SF1">
    <property type="entry name" value="HTH-TYPE TRANSCRIPTIONAL REGULATOR TRMBL2"/>
    <property type="match status" value="1"/>
</dbReference>
<dbReference type="AlphaFoldDB" id="A0A0G0K5B1"/>
<dbReference type="InterPro" id="IPR002831">
    <property type="entry name" value="Tscrpt_reg_TrmB_N"/>
</dbReference>
<proteinExistence type="predicted"/>
<dbReference type="Pfam" id="PF01978">
    <property type="entry name" value="TrmB"/>
    <property type="match status" value="1"/>
</dbReference>
<evidence type="ECO:0000259" key="1">
    <source>
        <dbReference type="Pfam" id="PF01978"/>
    </source>
</evidence>
<dbReference type="InterPro" id="IPR036388">
    <property type="entry name" value="WH-like_DNA-bd_sf"/>
</dbReference>
<dbReference type="EMBL" id="LBTF01000004">
    <property type="protein sequence ID" value="KKQ35826.1"/>
    <property type="molecule type" value="Genomic_DNA"/>
</dbReference>
<sequence length="252" mass="28548">MIYENELKKLGLTGDQAKIYETLLKSPAMPARLIAKNARVGRELAYVVLGQLSSIGLAEKIESGGRIALFRALHPREIKKLVSQREKDANQAKETYENIFQSMTSDFNTAHHRPNVRFYEGVEGLKETYKEILDEAKEVFVLRSLHDHQDKEVAELVAGQIKKQAEAGINSYVLSPALPHMQKAAYMMNLERKITRKILPKEKFTLPAQVIIFGNKVSITSFQKEMITTIVENSAIAQTFRVIFNNLWDSVA</sequence>
<evidence type="ECO:0000313" key="2">
    <source>
        <dbReference type="EMBL" id="KKQ35826.1"/>
    </source>
</evidence>
<evidence type="ECO:0000313" key="3">
    <source>
        <dbReference type="Proteomes" id="UP000033876"/>
    </source>
</evidence>
<accession>A0A0G0K5B1</accession>
<dbReference type="Gene3D" id="1.10.10.10">
    <property type="entry name" value="Winged helix-like DNA-binding domain superfamily/Winged helix DNA-binding domain"/>
    <property type="match status" value="1"/>
</dbReference>
<feature type="domain" description="Transcription regulator TrmB N-terminal" evidence="1">
    <location>
        <begin position="7"/>
        <end position="75"/>
    </location>
</feature>
<dbReference type="InterPro" id="IPR051797">
    <property type="entry name" value="TrmB-like"/>
</dbReference>
<name>A0A0G0K5B1_9BACT</name>
<dbReference type="PANTHER" id="PTHR34293">
    <property type="entry name" value="HTH-TYPE TRANSCRIPTIONAL REGULATOR TRMBL2"/>
    <property type="match status" value="1"/>
</dbReference>
<protein>
    <recommendedName>
        <fullName evidence="1">Transcription regulator TrmB N-terminal domain-containing protein</fullName>
    </recommendedName>
</protein>
<reference evidence="2 3" key="1">
    <citation type="journal article" date="2015" name="Nature">
        <title>rRNA introns, odd ribosomes, and small enigmatic genomes across a large radiation of phyla.</title>
        <authorList>
            <person name="Brown C.T."/>
            <person name="Hug L.A."/>
            <person name="Thomas B.C."/>
            <person name="Sharon I."/>
            <person name="Castelle C.J."/>
            <person name="Singh A."/>
            <person name="Wilkins M.J."/>
            <person name="Williams K.H."/>
            <person name="Banfield J.F."/>
        </authorList>
    </citation>
    <scope>NUCLEOTIDE SEQUENCE [LARGE SCALE GENOMIC DNA]</scope>
</reference>
<dbReference type="Proteomes" id="UP000033876">
    <property type="component" value="Unassembled WGS sequence"/>
</dbReference>